<organism evidence="1 2">
    <name type="scientific">Pseudomonas moraviensis R28-S</name>
    <dbReference type="NCBI Taxonomy" id="1395516"/>
    <lineage>
        <taxon>Bacteria</taxon>
        <taxon>Pseudomonadati</taxon>
        <taxon>Pseudomonadota</taxon>
        <taxon>Gammaproteobacteria</taxon>
        <taxon>Pseudomonadales</taxon>
        <taxon>Pseudomonadaceae</taxon>
        <taxon>Pseudomonas</taxon>
    </lineage>
</organism>
<dbReference type="eggNOG" id="ENOG5032WZ3">
    <property type="taxonomic scope" value="Bacteria"/>
</dbReference>
<dbReference type="HOGENOM" id="CLU_144800_0_0_6"/>
<dbReference type="Proteomes" id="UP000024771">
    <property type="component" value="Chromosome"/>
</dbReference>
<gene>
    <name evidence="1" type="ORF">PMO01_15050</name>
</gene>
<dbReference type="RefSeq" id="WP_016775045.1">
    <property type="nucleotide sequence ID" value="NZ_CM002330.1"/>
</dbReference>
<reference evidence="1 2" key="1">
    <citation type="journal article" date="2014" name="Genome Announc.">
        <title>Draft Genome Sequence of Pseudomonas moraviensis R28-S.</title>
        <authorList>
            <person name="Hunter S.S."/>
            <person name="Yano H."/>
            <person name="Loftie-Eaton W."/>
            <person name="Hughes J."/>
            <person name="De Gelder L."/>
            <person name="Stragier P."/>
            <person name="De Vos P."/>
            <person name="Settles M.L."/>
            <person name="Top E.M."/>
        </authorList>
    </citation>
    <scope>NUCLEOTIDE SEQUENCE [LARGE SCALE GENOMIC DNA]</scope>
    <source>
        <strain evidence="2">R28</strain>
    </source>
</reference>
<evidence type="ECO:0000313" key="1">
    <source>
        <dbReference type="EMBL" id="ETF07818.1"/>
    </source>
</evidence>
<protein>
    <submittedName>
        <fullName evidence="1">Uncharacterized protein</fullName>
    </submittedName>
</protein>
<evidence type="ECO:0000313" key="2">
    <source>
        <dbReference type="Proteomes" id="UP000024771"/>
    </source>
</evidence>
<dbReference type="AlphaFoldDB" id="V8R830"/>
<dbReference type="EMBL" id="AYMZ01000006">
    <property type="protein sequence ID" value="ETF07818.1"/>
    <property type="molecule type" value="Genomic_DNA"/>
</dbReference>
<dbReference type="PATRIC" id="fig|1395516.4.peg.3060"/>
<accession>V8R830</accession>
<sequence>MNTWSDFIHALGQDENGSVITGLWQRFEEKPVISETPDAYNDPGGKTKYYKFIKSGIELGFRAGQLNHIHFFVQEDEGYSPYNEYVLDRAAHAWTAKNVTQVLGTADAGASAKVDMLIGKVRQWCKYQFSTYDLRMEFSEDGKLWKVTLIAKG</sequence>
<comment type="caution">
    <text evidence="1">The sequence shown here is derived from an EMBL/GenBank/DDBJ whole genome shotgun (WGS) entry which is preliminary data.</text>
</comment>
<name>V8R830_9PSED</name>
<proteinExistence type="predicted"/>